<proteinExistence type="predicted"/>
<comment type="caution">
    <text evidence="1">The sequence shown here is derived from an EMBL/GenBank/DDBJ whole genome shotgun (WGS) entry which is preliminary data.</text>
</comment>
<evidence type="ECO:0000313" key="2">
    <source>
        <dbReference type="Proteomes" id="UP000006410"/>
    </source>
</evidence>
<dbReference type="EMBL" id="AJTF01000030">
    <property type="protein sequence ID" value="EIJ27770.1"/>
    <property type="molecule type" value="Genomic_DNA"/>
</dbReference>
<dbReference type="AlphaFoldDB" id="A0AA87LSK5"/>
<name>A0AA87LSK5_BIFLL</name>
<sequence>MPIVPGHHTVKYSIPLDMFNNGEYRIFATLRAQTDEDAEKPEFLAFTNDDNSYYFAIRNDRNGEQGVLSDRAIQFTAIDN</sequence>
<reference evidence="1 2" key="1">
    <citation type="journal article" date="2013" name="Genome Announc.">
        <title>Draft Genome Sequences of Two Pairs of Human Intestinal Bifidobacterium longum subsp. longum Strains, 44B and 1-6B and 35B and 2-2B, Consecutively Isolated from Two Children after a 5-Year Time Period.</title>
        <authorList>
            <person name="Shkoporov A.N."/>
            <person name="Efimov B.A."/>
            <person name="Khokhlova E.V."/>
            <person name="Chaplin A.V."/>
            <person name="Kafarskaya L.I."/>
            <person name="Durkin A.S."/>
            <person name="McCorrison J."/>
            <person name="Torralba M."/>
            <person name="Gillis M."/>
            <person name="Sutton G."/>
            <person name="Weibel D.B."/>
            <person name="Nelson K.E."/>
            <person name="Smeianov V.V."/>
        </authorList>
    </citation>
    <scope>NUCLEOTIDE SEQUENCE [LARGE SCALE GENOMIC DNA]</scope>
    <source>
        <strain evidence="1 2">1-6B</strain>
    </source>
</reference>
<protein>
    <submittedName>
        <fullName evidence="1">Uncharacterized protein</fullName>
    </submittedName>
</protein>
<gene>
    <name evidence="1" type="ORF">HMPREF1313_2339</name>
</gene>
<accession>A0AA87LSK5</accession>
<evidence type="ECO:0000313" key="1">
    <source>
        <dbReference type="EMBL" id="EIJ27770.1"/>
    </source>
</evidence>
<dbReference type="Proteomes" id="UP000006410">
    <property type="component" value="Unassembled WGS sequence"/>
</dbReference>
<organism evidence="1 2">
    <name type="scientific">Bifidobacterium longum subsp. longum 1-6B</name>
    <dbReference type="NCBI Taxonomy" id="1161744"/>
    <lineage>
        <taxon>Bacteria</taxon>
        <taxon>Bacillati</taxon>
        <taxon>Actinomycetota</taxon>
        <taxon>Actinomycetes</taxon>
        <taxon>Bifidobacteriales</taxon>
        <taxon>Bifidobacteriaceae</taxon>
        <taxon>Bifidobacterium</taxon>
    </lineage>
</organism>